<dbReference type="Gene3D" id="1.10.260.40">
    <property type="entry name" value="lambda repressor-like DNA-binding domains"/>
    <property type="match status" value="1"/>
</dbReference>
<accession>A0A345YTN8</accession>
<dbReference type="SUPFAM" id="SSF53822">
    <property type="entry name" value="Periplasmic binding protein-like I"/>
    <property type="match status" value="1"/>
</dbReference>
<evidence type="ECO:0000259" key="4">
    <source>
        <dbReference type="PROSITE" id="PS50932"/>
    </source>
</evidence>
<protein>
    <submittedName>
        <fullName evidence="6">LacI family transcriptional regulator</fullName>
    </submittedName>
</protein>
<keyword evidence="1" id="KW-0805">Transcription regulation</keyword>
<evidence type="ECO:0000256" key="2">
    <source>
        <dbReference type="ARBA" id="ARBA00023125"/>
    </source>
</evidence>
<dbReference type="InterPro" id="IPR010982">
    <property type="entry name" value="Lambda_DNA-bd_dom_sf"/>
</dbReference>
<dbReference type="InterPro" id="IPR046335">
    <property type="entry name" value="LacI/GalR-like_sensor"/>
</dbReference>
<dbReference type="EMBL" id="CP031356">
    <property type="protein sequence ID" value="AXK47290.1"/>
    <property type="molecule type" value="Genomic_DNA"/>
</dbReference>
<dbReference type="KEGG" id="bsau:DWV08_13310"/>
<dbReference type="SMART" id="SM00354">
    <property type="entry name" value="HTH_LACI"/>
    <property type="match status" value="1"/>
</dbReference>
<evidence type="ECO:0000313" key="5">
    <source>
        <dbReference type="EMBL" id="AXK47290.1"/>
    </source>
</evidence>
<keyword evidence="2" id="KW-0238">DNA-binding</keyword>
<reference evidence="5 7" key="1">
    <citation type="submission" date="2018-07" db="EMBL/GenBank/DDBJ databases">
        <title>Brachybacterium saurashtrense DSM 23186 genome sequence.</title>
        <authorList>
            <person name="Guo L."/>
        </authorList>
    </citation>
    <scope>NUCLEOTIDE SEQUENCE [LARGE SCALE GENOMIC DNA]</scope>
    <source>
        <strain evidence="5 7">DSM 23186</strain>
    </source>
</reference>
<dbReference type="AlphaFoldDB" id="A0A345YTN8"/>
<dbReference type="Proteomes" id="UP000282185">
    <property type="component" value="Unassembled WGS sequence"/>
</dbReference>
<dbReference type="GO" id="GO:0003700">
    <property type="term" value="F:DNA-binding transcription factor activity"/>
    <property type="evidence" value="ECO:0007669"/>
    <property type="project" value="TreeGrafter"/>
</dbReference>
<evidence type="ECO:0000256" key="1">
    <source>
        <dbReference type="ARBA" id="ARBA00023015"/>
    </source>
</evidence>
<dbReference type="OrthoDB" id="9785139at2"/>
<evidence type="ECO:0000256" key="3">
    <source>
        <dbReference type="ARBA" id="ARBA00023163"/>
    </source>
</evidence>
<gene>
    <name evidence="5" type="ORF">DWV08_13310</name>
    <name evidence="6" type="ORF">DXU92_05060</name>
</gene>
<dbReference type="EMBL" id="QSWH01000002">
    <property type="protein sequence ID" value="RRR24411.1"/>
    <property type="molecule type" value="Genomic_DNA"/>
</dbReference>
<organism evidence="6 8">
    <name type="scientific">Brachybacterium saurashtrense</name>
    <dbReference type="NCBI Taxonomy" id="556288"/>
    <lineage>
        <taxon>Bacteria</taxon>
        <taxon>Bacillati</taxon>
        <taxon>Actinomycetota</taxon>
        <taxon>Actinomycetes</taxon>
        <taxon>Micrococcales</taxon>
        <taxon>Dermabacteraceae</taxon>
        <taxon>Brachybacterium</taxon>
    </lineage>
</organism>
<dbReference type="PANTHER" id="PTHR30146">
    <property type="entry name" value="LACI-RELATED TRANSCRIPTIONAL REPRESSOR"/>
    <property type="match status" value="1"/>
</dbReference>
<dbReference type="CDD" id="cd06267">
    <property type="entry name" value="PBP1_LacI_sugar_binding-like"/>
    <property type="match status" value="1"/>
</dbReference>
<dbReference type="Proteomes" id="UP000254236">
    <property type="component" value="Chromosome"/>
</dbReference>
<dbReference type="PROSITE" id="PS50932">
    <property type="entry name" value="HTH_LACI_2"/>
    <property type="match status" value="1"/>
</dbReference>
<keyword evidence="3" id="KW-0804">Transcription</keyword>
<name>A0A345YTN8_9MICO</name>
<evidence type="ECO:0000313" key="7">
    <source>
        <dbReference type="Proteomes" id="UP000254236"/>
    </source>
</evidence>
<dbReference type="PANTHER" id="PTHR30146:SF109">
    <property type="entry name" value="HTH-TYPE TRANSCRIPTIONAL REGULATOR GALS"/>
    <property type="match status" value="1"/>
</dbReference>
<evidence type="ECO:0000313" key="8">
    <source>
        <dbReference type="Proteomes" id="UP000282185"/>
    </source>
</evidence>
<dbReference type="SUPFAM" id="SSF47413">
    <property type="entry name" value="lambda repressor-like DNA-binding domains"/>
    <property type="match status" value="1"/>
</dbReference>
<keyword evidence="7" id="KW-1185">Reference proteome</keyword>
<sequence length="365" mass="37739">MKDIAEHVGVSRQLVSLVLRGAEGPSARSRERVLAAAAELGYRPNASARLLRQGSTRTLGIVFSLHNSFQADVVERLFARVAARGYRLATAPIGPGRSTETAVGELMEQRVEALAVFNPEPGIEVLEAARRLVPVVLLGEWADGSGLDTVHVDETAGLRRAVEHLHRLGHRDIAYLGGLGGRVGPDRAAAYRDAMGAAGLAAHVDVVASGFDEEAGAEAARTVLARPQRPTALVCGSDHAAAGALAVLSGAGVRVPEEISVVGFDDNHLAALSYHRLTTVHQDAEEMVEATVEILLARLAEAGASEASPPAVRADGTARGLGGEAVCAEPAPGSGGGAGVHVPRIVATSARLVVRDSTGPRAAGR</sequence>
<dbReference type="InterPro" id="IPR028082">
    <property type="entry name" value="Peripla_BP_I"/>
</dbReference>
<dbReference type="Pfam" id="PF13377">
    <property type="entry name" value="Peripla_BP_3"/>
    <property type="match status" value="1"/>
</dbReference>
<proteinExistence type="predicted"/>
<dbReference type="CDD" id="cd01392">
    <property type="entry name" value="HTH_LacI"/>
    <property type="match status" value="1"/>
</dbReference>
<feature type="domain" description="HTH lacI-type" evidence="4">
    <location>
        <begin position="1"/>
        <end position="53"/>
    </location>
</feature>
<dbReference type="Gene3D" id="3.40.50.2300">
    <property type="match status" value="2"/>
</dbReference>
<dbReference type="GO" id="GO:0000976">
    <property type="term" value="F:transcription cis-regulatory region binding"/>
    <property type="evidence" value="ECO:0007669"/>
    <property type="project" value="TreeGrafter"/>
</dbReference>
<evidence type="ECO:0000313" key="6">
    <source>
        <dbReference type="EMBL" id="RRR24411.1"/>
    </source>
</evidence>
<dbReference type="Pfam" id="PF00356">
    <property type="entry name" value="LacI"/>
    <property type="match status" value="1"/>
</dbReference>
<dbReference type="InterPro" id="IPR000843">
    <property type="entry name" value="HTH_LacI"/>
</dbReference>
<reference evidence="6 8" key="2">
    <citation type="submission" date="2018-08" db="EMBL/GenBank/DDBJ databases">
        <title>Brachybacterium saurashtrense DSM 23186.</title>
        <authorList>
            <person name="Li Y."/>
        </authorList>
    </citation>
    <scope>NUCLEOTIDE SEQUENCE [LARGE SCALE GENOMIC DNA]</scope>
    <source>
        <strain evidence="6 8">DSM 23186</strain>
    </source>
</reference>